<name>A0ABZ0SRD2_9STRE</name>
<evidence type="ECO:0000313" key="1">
    <source>
        <dbReference type="EMBL" id="WPS45942.1"/>
    </source>
</evidence>
<dbReference type="Proteomes" id="UP001327056">
    <property type="component" value="Chromosome"/>
</dbReference>
<dbReference type="EMBL" id="CP139419">
    <property type="protein sequence ID" value="WPS45942.1"/>
    <property type="molecule type" value="Genomic_DNA"/>
</dbReference>
<sequence length="135" mass="15762">MIEVSKLIRQYIDFFEQLNIKQHIDNSEYLIDLKTCENEIEDYLEQLKNGITLLDKKKDKISSSKDQDYTTGFVDVFLALDGLADSFSEFNQMSIKLNKQFMYHSGEITHEEYLDNGYLNVEVVEDEEADDEGNI</sequence>
<proteinExistence type="predicted"/>
<evidence type="ECO:0000313" key="2">
    <source>
        <dbReference type="Proteomes" id="UP001327056"/>
    </source>
</evidence>
<reference evidence="1 2" key="1">
    <citation type="submission" date="2023-11" db="EMBL/GenBank/DDBJ databases">
        <title>Description of Streptococcus dentalis sp. nov., Streptococcus gingivalis sp. nov., Streptococcus lingualis sp. nov. isolated from human oral cavity.</title>
        <authorList>
            <person name="Choi Y.S."/>
            <person name="Goo B.J."/>
            <person name="Bae J.W."/>
        </authorList>
    </citation>
    <scope>NUCLEOTIDE SEQUENCE [LARGE SCALE GENOMIC DNA]</scope>
    <source>
        <strain evidence="1 2">S5</strain>
    </source>
</reference>
<accession>A0ABZ0SRD2</accession>
<keyword evidence="2" id="KW-1185">Reference proteome</keyword>
<gene>
    <name evidence="1" type="ORF">SM123_04970</name>
</gene>
<organism evidence="1 2">
    <name type="scientific">Streptococcus lingualis</name>
    <dbReference type="NCBI Taxonomy" id="3098076"/>
    <lineage>
        <taxon>Bacteria</taxon>
        <taxon>Bacillati</taxon>
        <taxon>Bacillota</taxon>
        <taxon>Bacilli</taxon>
        <taxon>Lactobacillales</taxon>
        <taxon>Streptococcaceae</taxon>
        <taxon>Streptococcus</taxon>
    </lineage>
</organism>
<dbReference type="RefSeq" id="WP_320909118.1">
    <property type="nucleotide sequence ID" value="NZ_CP139419.1"/>
</dbReference>
<protein>
    <submittedName>
        <fullName evidence="1">Uncharacterized protein</fullName>
    </submittedName>
</protein>